<evidence type="ECO:0000313" key="3">
    <source>
        <dbReference type="Proteomes" id="UP000735302"/>
    </source>
</evidence>
<keyword evidence="3" id="KW-1185">Reference proteome</keyword>
<feature type="region of interest" description="Disordered" evidence="1">
    <location>
        <begin position="52"/>
        <end position="71"/>
    </location>
</feature>
<evidence type="ECO:0008006" key="4">
    <source>
        <dbReference type="Google" id="ProtNLM"/>
    </source>
</evidence>
<dbReference type="Proteomes" id="UP000735302">
    <property type="component" value="Unassembled WGS sequence"/>
</dbReference>
<dbReference type="EMBL" id="BLXT01002115">
    <property type="protein sequence ID" value="GFN91281.1"/>
    <property type="molecule type" value="Genomic_DNA"/>
</dbReference>
<comment type="caution">
    <text evidence="2">The sequence shown here is derived from an EMBL/GenBank/DDBJ whole genome shotgun (WGS) entry which is preliminary data.</text>
</comment>
<evidence type="ECO:0000256" key="1">
    <source>
        <dbReference type="SAM" id="MobiDB-lite"/>
    </source>
</evidence>
<evidence type="ECO:0000313" key="2">
    <source>
        <dbReference type="EMBL" id="GFN91281.1"/>
    </source>
</evidence>
<name>A0AAV3Z9S3_9GAST</name>
<dbReference type="AlphaFoldDB" id="A0AAV3Z9S3"/>
<organism evidence="2 3">
    <name type="scientific">Plakobranchus ocellatus</name>
    <dbReference type="NCBI Taxonomy" id="259542"/>
    <lineage>
        <taxon>Eukaryota</taxon>
        <taxon>Metazoa</taxon>
        <taxon>Spiralia</taxon>
        <taxon>Lophotrochozoa</taxon>
        <taxon>Mollusca</taxon>
        <taxon>Gastropoda</taxon>
        <taxon>Heterobranchia</taxon>
        <taxon>Euthyneura</taxon>
        <taxon>Panpulmonata</taxon>
        <taxon>Sacoglossa</taxon>
        <taxon>Placobranchoidea</taxon>
        <taxon>Plakobranchidae</taxon>
        <taxon>Plakobranchus</taxon>
    </lineage>
</organism>
<proteinExistence type="predicted"/>
<accession>A0AAV3Z9S3</accession>
<reference evidence="2 3" key="1">
    <citation type="journal article" date="2021" name="Elife">
        <title>Chloroplast acquisition without the gene transfer in kleptoplastic sea slugs, Plakobranchus ocellatus.</title>
        <authorList>
            <person name="Maeda T."/>
            <person name="Takahashi S."/>
            <person name="Yoshida T."/>
            <person name="Shimamura S."/>
            <person name="Takaki Y."/>
            <person name="Nagai Y."/>
            <person name="Toyoda A."/>
            <person name="Suzuki Y."/>
            <person name="Arimoto A."/>
            <person name="Ishii H."/>
            <person name="Satoh N."/>
            <person name="Nishiyama T."/>
            <person name="Hasebe M."/>
            <person name="Maruyama T."/>
            <person name="Minagawa J."/>
            <person name="Obokata J."/>
            <person name="Shigenobu S."/>
        </authorList>
    </citation>
    <scope>NUCLEOTIDE SEQUENCE [LARGE SCALE GENOMIC DNA]</scope>
</reference>
<gene>
    <name evidence="2" type="ORF">PoB_001778700</name>
</gene>
<protein>
    <recommendedName>
        <fullName evidence="4">MiT/TFE transcription factors N-terminal domain-containing protein</fullName>
    </recommendedName>
</protein>
<sequence>MTSLMFQAMGIDAPPLPPKMPSSLRRHLYTQERMQQQRLLQQQRQLVAYREAQRQRDRKLNPYSESLHSEEPLQYIPPGVVQSTRHQEIWVKVTV</sequence>